<dbReference type="GO" id="GO:2001070">
    <property type="term" value="F:starch binding"/>
    <property type="evidence" value="ECO:0007669"/>
    <property type="project" value="InterPro"/>
</dbReference>
<dbReference type="InterPro" id="IPR025970">
    <property type="entry name" value="SusE"/>
</dbReference>
<dbReference type="CDD" id="cd12956">
    <property type="entry name" value="CBM_SusE-F_like"/>
    <property type="match status" value="2"/>
</dbReference>
<evidence type="ECO:0000313" key="3">
    <source>
        <dbReference type="Proteomes" id="UP000757103"/>
    </source>
</evidence>
<dbReference type="EMBL" id="DYUD01000024">
    <property type="protein sequence ID" value="HJG89477.1"/>
    <property type="molecule type" value="Genomic_DNA"/>
</dbReference>
<sequence length="654" mass="71042">MIKYLKYIAIAAISLMAVTGCQDEPEDSFSTAPVAPSLQNNGSILMTQNTMDEPIRWAWTAARFLKGDVTYSLFVRYEEEEPVQVGQSTTALTLTMGKTEFRTLLEGITAIPENSTFDLNFYVEAADTEAVYKSAELMMTVYSYGNFISAVATPAESEVTLDINNLTEELTLLTWEPARLNYNEAITYDVLISCGGGEPLVAATGLTETSCTFTVDTWNELFVSAGAVEGAASEVTFTVKAYSPSCEEGLPSSPVTMTVTTYKANFPYYVYLKGTDKQIPQSWSQKGLFECFINFTGAATFTFEDRDAQVEYGGDAQFADDANGNLVASGALTESGSAISVKTGLYRVSANLKFKTFILVKIESMGMIGNATPGGWDAETPMTYDVASNTFTLKTTLTEGGEYKYRANNNWGYAIDGEGSFSDGTPNIVFDKATGEYNVTLDVSKHPYMAKIVSAAFPTEEFIYVPGNHQAWDPATAPALRSLEMNGIYTGFSRLDGEFKFTLARNWEDGEYNSTHFTDYSEGLAPASGSTNINMANPGFYYIEADVMTQSLKATLIESWGLIGAATPGGWDSETAMTYDAEKGCWSCTVALTAGEMKFRANGTWDSGVDLGGSLDDLVFKGSNIAVAEAGTYLVEMYLQRTGSAQMYCTLTAQ</sequence>
<reference evidence="2" key="2">
    <citation type="submission" date="2021-09" db="EMBL/GenBank/DDBJ databases">
        <authorList>
            <person name="Gilroy R."/>
        </authorList>
    </citation>
    <scope>NUCLEOTIDE SEQUENCE</scope>
    <source>
        <strain evidence="2">CHK121-7720</strain>
    </source>
</reference>
<reference evidence="2" key="1">
    <citation type="journal article" date="2021" name="PeerJ">
        <title>Extensive microbial diversity within the chicken gut microbiome revealed by metagenomics and culture.</title>
        <authorList>
            <person name="Gilroy R."/>
            <person name="Ravi A."/>
            <person name="Getino M."/>
            <person name="Pursley I."/>
            <person name="Horton D.L."/>
            <person name="Alikhan N.F."/>
            <person name="Baker D."/>
            <person name="Gharbi K."/>
            <person name="Hall N."/>
            <person name="Watson M."/>
            <person name="Adriaenssens E.M."/>
            <person name="Foster-Nyarko E."/>
            <person name="Jarju S."/>
            <person name="Secka A."/>
            <person name="Antonio M."/>
            <person name="Oren A."/>
            <person name="Chaudhuri R.R."/>
            <person name="La Ragione R."/>
            <person name="Hildebrand F."/>
            <person name="Pallen M.J."/>
        </authorList>
    </citation>
    <scope>NUCLEOTIDE SEQUENCE</scope>
    <source>
        <strain evidence="2">CHK121-7720</strain>
    </source>
</reference>
<dbReference type="Proteomes" id="UP000757103">
    <property type="component" value="Unassembled WGS sequence"/>
</dbReference>
<accession>A0A921MSR6</accession>
<organism evidence="2 3">
    <name type="scientific">Barnesiella viscericola</name>
    <dbReference type="NCBI Taxonomy" id="397865"/>
    <lineage>
        <taxon>Bacteria</taxon>
        <taxon>Pseudomonadati</taxon>
        <taxon>Bacteroidota</taxon>
        <taxon>Bacteroidia</taxon>
        <taxon>Bacteroidales</taxon>
        <taxon>Barnesiellaceae</taxon>
        <taxon>Barnesiella</taxon>
    </lineage>
</organism>
<dbReference type="PROSITE" id="PS51257">
    <property type="entry name" value="PROKAR_LIPOPROTEIN"/>
    <property type="match status" value="1"/>
</dbReference>
<dbReference type="CDD" id="cd12967">
    <property type="entry name" value="CBM_SusE-F_like_u1"/>
    <property type="match status" value="1"/>
</dbReference>
<dbReference type="AlphaFoldDB" id="A0A921MSR6"/>
<gene>
    <name evidence="2" type="ORF">K8U91_08425</name>
</gene>
<feature type="domain" description="SusE outer membrane protein" evidence="1">
    <location>
        <begin position="149"/>
        <end position="240"/>
    </location>
</feature>
<protein>
    <submittedName>
        <fullName evidence="2">SusF/SusE family outer membrane protein</fullName>
    </submittedName>
</protein>
<dbReference type="GO" id="GO:0019867">
    <property type="term" value="C:outer membrane"/>
    <property type="evidence" value="ECO:0007669"/>
    <property type="project" value="InterPro"/>
</dbReference>
<evidence type="ECO:0000313" key="2">
    <source>
        <dbReference type="EMBL" id="HJG89477.1"/>
    </source>
</evidence>
<dbReference type="Gene3D" id="2.60.40.3620">
    <property type="match status" value="3"/>
</dbReference>
<dbReference type="RefSeq" id="WP_273306538.1">
    <property type="nucleotide sequence ID" value="NZ_DYUD01000024.1"/>
</dbReference>
<dbReference type="Pfam" id="PF14292">
    <property type="entry name" value="SusE"/>
    <property type="match status" value="1"/>
</dbReference>
<name>A0A921MSR6_9BACT</name>
<proteinExistence type="predicted"/>
<evidence type="ECO:0000259" key="1">
    <source>
        <dbReference type="Pfam" id="PF14292"/>
    </source>
</evidence>
<comment type="caution">
    <text evidence="2">The sequence shown here is derived from an EMBL/GenBank/DDBJ whole genome shotgun (WGS) entry which is preliminary data.</text>
</comment>